<evidence type="ECO:0000259" key="6">
    <source>
        <dbReference type="PROSITE" id="PS50977"/>
    </source>
</evidence>
<dbReference type="PANTHER" id="PTHR30055">
    <property type="entry name" value="HTH-TYPE TRANSCRIPTIONAL REGULATOR RUTR"/>
    <property type="match status" value="1"/>
</dbReference>
<dbReference type="Pfam" id="PF17932">
    <property type="entry name" value="TetR_C_24"/>
    <property type="match status" value="1"/>
</dbReference>
<evidence type="ECO:0000256" key="1">
    <source>
        <dbReference type="ARBA" id="ARBA00023015"/>
    </source>
</evidence>
<dbReference type="InterPro" id="IPR009057">
    <property type="entry name" value="Homeodomain-like_sf"/>
</dbReference>
<feature type="DNA-binding region" description="H-T-H motif" evidence="4">
    <location>
        <begin position="47"/>
        <end position="66"/>
    </location>
</feature>
<sequence length="213" mass="23762">MTVARKKKTQIFKSAEGSTRERGRETRRLLRDAAVELFAKHGFQNVSLRMLAQHVGIQPGSIYNHISNKQDFLYLLLRAVMEDLQHAVYGSLDSDASAVEQFRAFVRTHVVFHASNTEAVFIGNMELRNLEEEQLAEIIDMRRAYELKFQALIAAAAKEAGADIASPSFVARAILTMLNGVAGWFSTKGQLSAEQVAEQYVDLTDKMVGISAR</sequence>
<dbReference type="Pfam" id="PF00440">
    <property type="entry name" value="TetR_N"/>
    <property type="match status" value="1"/>
</dbReference>
<dbReference type="SUPFAM" id="SSF46689">
    <property type="entry name" value="Homeodomain-like"/>
    <property type="match status" value="1"/>
</dbReference>
<evidence type="ECO:0000256" key="2">
    <source>
        <dbReference type="ARBA" id="ARBA00023125"/>
    </source>
</evidence>
<dbReference type="PRINTS" id="PR00455">
    <property type="entry name" value="HTHTETR"/>
</dbReference>
<protein>
    <submittedName>
        <fullName evidence="7">TetR/AcrR family transcriptional regulator</fullName>
    </submittedName>
</protein>
<dbReference type="RefSeq" id="WP_119586634.1">
    <property type="nucleotide sequence ID" value="NZ_CAWODQ010000022.1"/>
</dbReference>
<accession>A0A418NTM8</accession>
<evidence type="ECO:0000313" key="8">
    <source>
        <dbReference type="Proteomes" id="UP000286576"/>
    </source>
</evidence>
<dbReference type="SUPFAM" id="SSF48498">
    <property type="entry name" value="Tetracyclin repressor-like, C-terminal domain"/>
    <property type="match status" value="1"/>
</dbReference>
<dbReference type="AlphaFoldDB" id="A0A418NTM8"/>
<feature type="domain" description="HTH tetR-type" evidence="6">
    <location>
        <begin position="24"/>
        <end position="84"/>
    </location>
</feature>
<reference evidence="7 8" key="1">
    <citation type="submission" date="2018-08" db="EMBL/GenBank/DDBJ databases">
        <title>Erythrobacter zhengii sp.nov., a bacterium isolated from deep-sea sediment.</title>
        <authorList>
            <person name="Fang C."/>
            <person name="Wu Y.-H."/>
            <person name="Sun C."/>
            <person name="Wang H."/>
            <person name="Cheng H."/>
            <person name="Meng F.-X."/>
            <person name="Wang C.-S."/>
            <person name="Xu X.-W."/>
        </authorList>
    </citation>
    <scope>NUCLEOTIDE SEQUENCE [LARGE SCALE GENOMIC DNA]</scope>
    <source>
        <strain evidence="7 8">V18</strain>
    </source>
</reference>
<dbReference type="PROSITE" id="PS50977">
    <property type="entry name" value="HTH_TETR_2"/>
    <property type="match status" value="1"/>
</dbReference>
<feature type="region of interest" description="Disordered" evidence="5">
    <location>
        <begin position="1"/>
        <end position="25"/>
    </location>
</feature>
<dbReference type="InterPro" id="IPR036271">
    <property type="entry name" value="Tet_transcr_reg_TetR-rel_C_sf"/>
</dbReference>
<dbReference type="InterPro" id="IPR050109">
    <property type="entry name" value="HTH-type_TetR-like_transc_reg"/>
</dbReference>
<feature type="compositionally biased region" description="Basic residues" evidence="5">
    <location>
        <begin position="1"/>
        <end position="10"/>
    </location>
</feature>
<dbReference type="GO" id="GO:0000976">
    <property type="term" value="F:transcription cis-regulatory region binding"/>
    <property type="evidence" value="ECO:0007669"/>
    <property type="project" value="TreeGrafter"/>
</dbReference>
<gene>
    <name evidence="7" type="ORF">D2V07_09025</name>
</gene>
<dbReference type="PANTHER" id="PTHR30055:SF234">
    <property type="entry name" value="HTH-TYPE TRANSCRIPTIONAL REGULATOR BETI"/>
    <property type="match status" value="1"/>
</dbReference>
<evidence type="ECO:0000313" key="7">
    <source>
        <dbReference type="EMBL" id="RIV86817.1"/>
    </source>
</evidence>
<dbReference type="InterPro" id="IPR041490">
    <property type="entry name" value="KstR2_TetR_C"/>
</dbReference>
<dbReference type="GO" id="GO:0003700">
    <property type="term" value="F:DNA-binding transcription factor activity"/>
    <property type="evidence" value="ECO:0007669"/>
    <property type="project" value="TreeGrafter"/>
</dbReference>
<name>A0A418NTM8_9SPHN</name>
<evidence type="ECO:0000256" key="4">
    <source>
        <dbReference type="PROSITE-ProRule" id="PRU00335"/>
    </source>
</evidence>
<dbReference type="OrthoDB" id="7056813at2"/>
<keyword evidence="1" id="KW-0805">Transcription regulation</keyword>
<keyword evidence="8" id="KW-1185">Reference proteome</keyword>
<dbReference type="InterPro" id="IPR001647">
    <property type="entry name" value="HTH_TetR"/>
</dbReference>
<dbReference type="Gene3D" id="1.10.357.10">
    <property type="entry name" value="Tetracycline Repressor, domain 2"/>
    <property type="match status" value="1"/>
</dbReference>
<organism evidence="7 8">
    <name type="scientific">Aurantiacibacter zhengii</name>
    <dbReference type="NCBI Taxonomy" id="2307003"/>
    <lineage>
        <taxon>Bacteria</taxon>
        <taxon>Pseudomonadati</taxon>
        <taxon>Pseudomonadota</taxon>
        <taxon>Alphaproteobacteria</taxon>
        <taxon>Sphingomonadales</taxon>
        <taxon>Erythrobacteraceae</taxon>
        <taxon>Aurantiacibacter</taxon>
    </lineage>
</organism>
<keyword evidence="3" id="KW-0804">Transcription</keyword>
<comment type="caution">
    <text evidence="7">The sequence shown here is derived from an EMBL/GenBank/DDBJ whole genome shotgun (WGS) entry which is preliminary data.</text>
</comment>
<dbReference type="EMBL" id="QXFL01000003">
    <property type="protein sequence ID" value="RIV86817.1"/>
    <property type="molecule type" value="Genomic_DNA"/>
</dbReference>
<evidence type="ECO:0000256" key="3">
    <source>
        <dbReference type="ARBA" id="ARBA00023163"/>
    </source>
</evidence>
<dbReference type="Proteomes" id="UP000286576">
    <property type="component" value="Unassembled WGS sequence"/>
</dbReference>
<evidence type="ECO:0000256" key="5">
    <source>
        <dbReference type="SAM" id="MobiDB-lite"/>
    </source>
</evidence>
<proteinExistence type="predicted"/>
<keyword evidence="2 4" id="KW-0238">DNA-binding</keyword>